<evidence type="ECO:0000259" key="12">
    <source>
        <dbReference type="SMART" id="SM00852"/>
    </source>
</evidence>
<dbReference type="OrthoDB" id="9804758at2"/>
<dbReference type="Gene3D" id="2.40.340.10">
    <property type="entry name" value="MoeA, C-terminal, domain IV"/>
    <property type="match status" value="1"/>
</dbReference>
<dbReference type="GO" id="GO:0046872">
    <property type="term" value="F:metal ion binding"/>
    <property type="evidence" value="ECO:0007669"/>
    <property type="project" value="UniProtKB-UniRule"/>
</dbReference>
<dbReference type="InterPro" id="IPR005111">
    <property type="entry name" value="MoeA_C_domain_IV"/>
</dbReference>
<dbReference type="Pfam" id="PF03453">
    <property type="entry name" value="MoeA_N"/>
    <property type="match status" value="1"/>
</dbReference>
<keyword evidence="5 11" id="KW-0500">Molybdenum</keyword>
<reference evidence="13 14" key="1">
    <citation type="submission" date="2009-08" db="EMBL/GenBank/DDBJ databases">
        <authorList>
            <person name="Qin X."/>
            <person name="Bachman B."/>
            <person name="Battles P."/>
            <person name="Bell A."/>
            <person name="Bess C."/>
            <person name="Bickham C."/>
            <person name="Chaboub L."/>
            <person name="Chen D."/>
            <person name="Coyle M."/>
            <person name="Deiros D.R."/>
            <person name="Dinh H."/>
            <person name="Forbes L."/>
            <person name="Fowler G."/>
            <person name="Francisco L."/>
            <person name="Fu Q."/>
            <person name="Gubbala S."/>
            <person name="Hale W."/>
            <person name="Han Y."/>
            <person name="Hemphill L."/>
            <person name="Highlander S.K."/>
            <person name="Hirani K."/>
            <person name="Hogues M."/>
            <person name="Jackson L."/>
            <person name="Jakkamsetti A."/>
            <person name="Javaid M."/>
            <person name="Jiang H."/>
            <person name="Korchina V."/>
            <person name="Kovar C."/>
            <person name="Lara F."/>
            <person name="Lee S."/>
            <person name="Mata R."/>
            <person name="Mathew T."/>
            <person name="Moen C."/>
            <person name="Morales K."/>
            <person name="Munidasa M."/>
            <person name="Nazareth L."/>
            <person name="Ngo R."/>
            <person name="Nguyen L."/>
            <person name="Okwuonu G."/>
            <person name="Ongeri F."/>
            <person name="Patil S."/>
            <person name="Petrosino J."/>
            <person name="Pham C."/>
            <person name="Pham P."/>
            <person name="Pu L.-L."/>
            <person name="Puazo M."/>
            <person name="Raj R."/>
            <person name="Reid J."/>
            <person name="Rouhana J."/>
            <person name="Saada N."/>
            <person name="Shang Y."/>
            <person name="Simmons D."/>
            <person name="Thornton R."/>
            <person name="Warren J."/>
            <person name="Weissenberger G."/>
            <person name="Zhang J."/>
            <person name="Zhang L."/>
            <person name="Zhou C."/>
            <person name="Zhu D."/>
            <person name="Muzny D."/>
            <person name="Worley K."/>
            <person name="Gibbs R."/>
        </authorList>
    </citation>
    <scope>NUCLEOTIDE SEQUENCE [LARGE SCALE GENOMIC DNA]</scope>
    <source>
        <strain evidence="14">ATCC 15826 / DSM 8339 / NCTC 10426 / 6573</strain>
    </source>
</reference>
<evidence type="ECO:0000256" key="4">
    <source>
        <dbReference type="ARBA" id="ARBA00010763"/>
    </source>
</evidence>
<dbReference type="EC" id="2.10.1.1" evidence="11"/>
<dbReference type="CDD" id="cd00887">
    <property type="entry name" value="MoeA"/>
    <property type="match status" value="1"/>
</dbReference>
<dbReference type="GeneID" id="84790501"/>
<keyword evidence="9 11" id="KW-0501">Molybdenum cofactor biosynthesis</keyword>
<organism evidence="13 14">
    <name type="scientific">Cardiobacterium hominis (strain ATCC 15826 / DSM 8339 / NCTC 10426 / 6573)</name>
    <dbReference type="NCBI Taxonomy" id="638300"/>
    <lineage>
        <taxon>Bacteria</taxon>
        <taxon>Pseudomonadati</taxon>
        <taxon>Pseudomonadota</taxon>
        <taxon>Gammaproteobacteria</taxon>
        <taxon>Cardiobacteriales</taxon>
        <taxon>Cardiobacteriaceae</taxon>
        <taxon>Cardiobacterium</taxon>
    </lineage>
</organism>
<comment type="function">
    <text evidence="2 11">Catalyzes the insertion of molybdate into adenylated molybdopterin with the concomitant release of AMP.</text>
</comment>
<dbReference type="NCBIfam" id="TIGR00177">
    <property type="entry name" value="molyb_syn"/>
    <property type="match status" value="1"/>
</dbReference>
<dbReference type="RefSeq" id="WP_004141336.1">
    <property type="nucleotide sequence ID" value="NZ_GG694027.1"/>
</dbReference>
<dbReference type="InterPro" id="IPR001453">
    <property type="entry name" value="MoaB/Mog_dom"/>
</dbReference>
<dbReference type="UniPathway" id="UPA00344"/>
<evidence type="ECO:0000313" key="14">
    <source>
        <dbReference type="Proteomes" id="UP000004870"/>
    </source>
</evidence>
<proteinExistence type="inferred from homology"/>
<evidence type="ECO:0000256" key="2">
    <source>
        <dbReference type="ARBA" id="ARBA00002901"/>
    </source>
</evidence>
<keyword evidence="7 11" id="KW-0479">Metal-binding</keyword>
<gene>
    <name evidence="13" type="primary">moeA</name>
    <name evidence="13" type="ORF">HMPREF0198_1586</name>
</gene>
<dbReference type="SUPFAM" id="SSF53218">
    <property type="entry name" value="Molybdenum cofactor biosynthesis proteins"/>
    <property type="match status" value="1"/>
</dbReference>
<dbReference type="SUPFAM" id="SSF63867">
    <property type="entry name" value="MoeA C-terminal domain-like"/>
    <property type="match status" value="1"/>
</dbReference>
<dbReference type="SMART" id="SM00852">
    <property type="entry name" value="MoCF_biosynth"/>
    <property type="match status" value="1"/>
</dbReference>
<dbReference type="PANTHER" id="PTHR10192:SF5">
    <property type="entry name" value="GEPHYRIN"/>
    <property type="match status" value="1"/>
</dbReference>
<protein>
    <recommendedName>
        <fullName evidence="11">Molybdopterin molybdenumtransferase</fullName>
        <ecNumber evidence="11">2.10.1.1</ecNumber>
    </recommendedName>
</protein>
<comment type="similarity">
    <text evidence="4 11">Belongs to the MoeA family.</text>
</comment>
<evidence type="ECO:0000256" key="9">
    <source>
        <dbReference type="ARBA" id="ARBA00023150"/>
    </source>
</evidence>
<dbReference type="Gene3D" id="2.170.190.11">
    <property type="entry name" value="Molybdopterin biosynthesis moea protein, domain 3"/>
    <property type="match status" value="1"/>
</dbReference>
<dbReference type="EMBL" id="ACKY01000095">
    <property type="protein sequence ID" value="EEV88279.1"/>
    <property type="molecule type" value="Genomic_DNA"/>
</dbReference>
<dbReference type="HOGENOM" id="CLU_010186_7_0_6"/>
<sequence>MQTLDELNAQIAATLAPIARTETVALDDACGRVLAEAITSNIELPVADVSAMDGYAFTANSGDTLTLIGESIAGRPFAGTVGAGECVRIMTGAVVPTGANTVEMQENTTRDGGRITLTRPTPPRANIRYRGEELQLGETVLQPGKILSAADVLLLAALGCARIRVTAPLTVALLSSGDELVAPGEALTESGQIYDSNRALLKALLKSLPVRVHDLGIIRDDPAAIEAALQQAANSDAIITSGGVSVGDYDYLKTAVAKLGSVQAYKIKMKPGKPFVFGNIGTAAYFGLPGNPVSSFVGFSQIVRPALWQLAGANPLPAPLTLTVPLAAPVRKAVGRRDFQRGILENGSVRPQGGQDSHRVYGLARANCLIDLPADSGDQPAGATVTVWPFLASHRGGD</sequence>
<dbReference type="PROSITE" id="PS01079">
    <property type="entry name" value="MOCF_BIOSYNTHESIS_2"/>
    <property type="match status" value="1"/>
</dbReference>
<dbReference type="InterPro" id="IPR036135">
    <property type="entry name" value="MoeA_linker/N_sf"/>
</dbReference>
<dbReference type="InterPro" id="IPR036688">
    <property type="entry name" value="MoeA_C_domain_IV_sf"/>
</dbReference>
<name>C8NAQ8_CARH6</name>
<evidence type="ECO:0000256" key="10">
    <source>
        <dbReference type="ARBA" id="ARBA00047317"/>
    </source>
</evidence>
<evidence type="ECO:0000256" key="3">
    <source>
        <dbReference type="ARBA" id="ARBA00005046"/>
    </source>
</evidence>
<dbReference type="InterPro" id="IPR008284">
    <property type="entry name" value="MoCF_biosynth_CS"/>
</dbReference>
<dbReference type="NCBIfam" id="NF045515">
    <property type="entry name" value="Glp_gephyrin"/>
    <property type="match status" value="1"/>
</dbReference>
<dbReference type="InterPro" id="IPR038987">
    <property type="entry name" value="MoeA-like"/>
</dbReference>
<keyword evidence="14" id="KW-1185">Reference proteome</keyword>
<dbReference type="InterPro" id="IPR005110">
    <property type="entry name" value="MoeA_linker/N"/>
</dbReference>
<dbReference type="AlphaFoldDB" id="C8NAQ8"/>
<comment type="caution">
    <text evidence="13">The sequence shown here is derived from an EMBL/GenBank/DDBJ whole genome shotgun (WGS) entry which is preliminary data.</text>
</comment>
<keyword evidence="8 11" id="KW-0460">Magnesium</keyword>
<evidence type="ECO:0000256" key="5">
    <source>
        <dbReference type="ARBA" id="ARBA00022505"/>
    </source>
</evidence>
<evidence type="ECO:0000256" key="11">
    <source>
        <dbReference type="RuleBase" id="RU365090"/>
    </source>
</evidence>
<evidence type="ECO:0000256" key="8">
    <source>
        <dbReference type="ARBA" id="ARBA00022842"/>
    </source>
</evidence>
<feature type="domain" description="MoaB/Mog" evidence="12">
    <location>
        <begin position="172"/>
        <end position="309"/>
    </location>
</feature>
<comment type="pathway">
    <text evidence="3 11">Cofactor biosynthesis; molybdopterin biosynthesis.</text>
</comment>
<dbReference type="SUPFAM" id="SSF63882">
    <property type="entry name" value="MoeA N-terminal region -like"/>
    <property type="match status" value="1"/>
</dbReference>
<dbReference type="PANTHER" id="PTHR10192">
    <property type="entry name" value="MOLYBDOPTERIN BIOSYNTHESIS PROTEIN"/>
    <property type="match status" value="1"/>
</dbReference>
<keyword evidence="6 11" id="KW-0808">Transferase</keyword>
<comment type="cofactor">
    <cofactor evidence="1 11">
        <name>Mg(2+)</name>
        <dbReference type="ChEBI" id="CHEBI:18420"/>
    </cofactor>
</comment>
<dbReference type="Proteomes" id="UP000004870">
    <property type="component" value="Unassembled WGS sequence"/>
</dbReference>
<evidence type="ECO:0000256" key="6">
    <source>
        <dbReference type="ARBA" id="ARBA00022679"/>
    </source>
</evidence>
<dbReference type="Gene3D" id="3.90.105.10">
    <property type="entry name" value="Molybdopterin biosynthesis moea protein, domain 2"/>
    <property type="match status" value="1"/>
</dbReference>
<dbReference type="InterPro" id="IPR036425">
    <property type="entry name" value="MoaB/Mog-like_dom_sf"/>
</dbReference>
<dbReference type="GO" id="GO:0006777">
    <property type="term" value="P:Mo-molybdopterin cofactor biosynthetic process"/>
    <property type="evidence" value="ECO:0007669"/>
    <property type="project" value="UniProtKB-UniRule"/>
</dbReference>
<comment type="catalytic activity">
    <reaction evidence="10">
        <text>adenylyl-molybdopterin + molybdate = Mo-molybdopterin + AMP + H(+)</text>
        <dbReference type="Rhea" id="RHEA:35047"/>
        <dbReference type="ChEBI" id="CHEBI:15378"/>
        <dbReference type="ChEBI" id="CHEBI:36264"/>
        <dbReference type="ChEBI" id="CHEBI:62727"/>
        <dbReference type="ChEBI" id="CHEBI:71302"/>
        <dbReference type="ChEBI" id="CHEBI:456215"/>
        <dbReference type="EC" id="2.10.1.1"/>
    </reaction>
</comment>
<dbReference type="Gene3D" id="3.40.980.10">
    <property type="entry name" value="MoaB/Mog-like domain"/>
    <property type="match status" value="1"/>
</dbReference>
<dbReference type="Pfam" id="PF03454">
    <property type="entry name" value="MoeA_C"/>
    <property type="match status" value="1"/>
</dbReference>
<dbReference type="FunFam" id="3.40.980.10:FF:000004">
    <property type="entry name" value="Molybdopterin molybdenumtransferase"/>
    <property type="match status" value="1"/>
</dbReference>
<accession>C8NAQ8</accession>
<dbReference type="GO" id="GO:0005829">
    <property type="term" value="C:cytosol"/>
    <property type="evidence" value="ECO:0007669"/>
    <property type="project" value="TreeGrafter"/>
</dbReference>
<dbReference type="Pfam" id="PF00994">
    <property type="entry name" value="MoCF_biosynth"/>
    <property type="match status" value="1"/>
</dbReference>
<evidence type="ECO:0000313" key="13">
    <source>
        <dbReference type="EMBL" id="EEV88279.1"/>
    </source>
</evidence>
<evidence type="ECO:0000256" key="7">
    <source>
        <dbReference type="ARBA" id="ARBA00022723"/>
    </source>
</evidence>
<evidence type="ECO:0000256" key="1">
    <source>
        <dbReference type="ARBA" id="ARBA00001946"/>
    </source>
</evidence>
<dbReference type="GO" id="GO:0061599">
    <property type="term" value="F:molybdopterin molybdotransferase activity"/>
    <property type="evidence" value="ECO:0007669"/>
    <property type="project" value="UniProtKB-UniRule"/>
</dbReference>